<name>A0A653LAV2_AERVE</name>
<accession>A0A653LAV2</accession>
<protein>
    <submittedName>
        <fullName evidence="1">Uncharacterized protein</fullName>
    </submittedName>
</protein>
<evidence type="ECO:0000313" key="1">
    <source>
        <dbReference type="EMBL" id="VXA88394.1"/>
    </source>
</evidence>
<sequence>MIRREADDPAGAAGGFQLQQGIAGAIGGRGILHQGGEVVGKNEGALIVGVDVASDPGVAGAEEAVGIVGLLGGLTHLLHLSLPGAFGPVGGDQHILAGQRVEAAMGMIDGVEHHLS</sequence>
<reference evidence="1 2" key="1">
    <citation type="submission" date="2019-10" db="EMBL/GenBank/DDBJ databases">
        <authorList>
            <person name="Karimi E."/>
        </authorList>
    </citation>
    <scope>NUCLEOTIDE SEQUENCE [LARGE SCALE GENOMIC DNA]</scope>
    <source>
        <strain evidence="1">Aeromonas sp. 8C</strain>
    </source>
</reference>
<gene>
    <name evidence="1" type="ORF">AERO8C_70074</name>
</gene>
<dbReference type="EMBL" id="CABWLC010000020">
    <property type="protein sequence ID" value="VXA88394.1"/>
    <property type="molecule type" value="Genomic_DNA"/>
</dbReference>
<evidence type="ECO:0000313" key="2">
    <source>
        <dbReference type="Proteomes" id="UP000439123"/>
    </source>
</evidence>
<proteinExistence type="predicted"/>
<dbReference type="Proteomes" id="UP000439123">
    <property type="component" value="Unassembled WGS sequence"/>
</dbReference>
<dbReference type="AlphaFoldDB" id="A0A653LAV2"/>
<organism evidence="1 2">
    <name type="scientific">Aeromonas veronii</name>
    <dbReference type="NCBI Taxonomy" id="654"/>
    <lineage>
        <taxon>Bacteria</taxon>
        <taxon>Pseudomonadati</taxon>
        <taxon>Pseudomonadota</taxon>
        <taxon>Gammaproteobacteria</taxon>
        <taxon>Aeromonadales</taxon>
        <taxon>Aeromonadaceae</taxon>
        <taxon>Aeromonas</taxon>
    </lineage>
</organism>